<dbReference type="STRING" id="467200.SSRG_00093"/>
<dbReference type="InterPro" id="IPR003696">
    <property type="entry name" value="Carbtransf_dom"/>
</dbReference>
<dbReference type="GO" id="GO:0003824">
    <property type="term" value="F:catalytic activity"/>
    <property type="evidence" value="ECO:0007669"/>
    <property type="project" value="InterPro"/>
</dbReference>
<dbReference type="CDD" id="cd24098">
    <property type="entry name" value="ASKHA_NBD_TobZ_N"/>
    <property type="match status" value="1"/>
</dbReference>
<evidence type="ECO:0000313" key="5">
    <source>
        <dbReference type="Proteomes" id="UP000002968"/>
    </source>
</evidence>
<organism evidence="4 5">
    <name type="scientific">Streptomyces griseoflavus Tu4000</name>
    <dbReference type="NCBI Taxonomy" id="467200"/>
    <lineage>
        <taxon>Bacteria</taxon>
        <taxon>Bacillati</taxon>
        <taxon>Actinomycetota</taxon>
        <taxon>Actinomycetes</taxon>
        <taxon>Kitasatosporales</taxon>
        <taxon>Streptomycetaceae</taxon>
        <taxon>Streptomyces</taxon>
    </lineage>
</organism>
<comment type="similarity">
    <text evidence="1">Belongs to the NodU/CmcH family.</text>
</comment>
<protein>
    <submittedName>
        <fullName evidence="4">Nodulation protein nolNO</fullName>
    </submittedName>
</protein>
<dbReference type="SUPFAM" id="SSF55821">
    <property type="entry name" value="YrdC/RibB"/>
    <property type="match status" value="1"/>
</dbReference>
<evidence type="ECO:0000259" key="2">
    <source>
        <dbReference type="Pfam" id="PF02543"/>
    </source>
</evidence>
<name>D9XJ87_9ACTN</name>
<dbReference type="SUPFAM" id="SSF53067">
    <property type="entry name" value="Actin-like ATPase domain"/>
    <property type="match status" value="1"/>
</dbReference>
<dbReference type="Gene3D" id="3.90.870.20">
    <property type="entry name" value="Carbamoyltransferase, C-terminal domain"/>
    <property type="match status" value="1"/>
</dbReference>
<dbReference type="InterPro" id="IPR051338">
    <property type="entry name" value="NodU/CmcH_Carbamoyltrnsfr"/>
</dbReference>
<dbReference type="InterPro" id="IPR043129">
    <property type="entry name" value="ATPase_NBD"/>
</dbReference>
<dbReference type="PANTHER" id="PTHR34847">
    <property type="entry name" value="NODULATION PROTEIN U"/>
    <property type="match status" value="1"/>
</dbReference>
<dbReference type="HOGENOM" id="CLU_014411_2_0_11"/>
<feature type="domain" description="Carbamoyltransferase" evidence="2">
    <location>
        <begin position="12"/>
        <end position="355"/>
    </location>
</feature>
<dbReference type="Pfam" id="PF02543">
    <property type="entry name" value="Carbam_trans_N"/>
    <property type="match status" value="1"/>
</dbReference>
<dbReference type="InterPro" id="IPR031730">
    <property type="entry name" value="Carbam_trans_C"/>
</dbReference>
<sequence>MTAAMKRTPSVVLGLCSYTHDSSAALLVDGELVGFVEEERLSEQKHTELYPARAVGWLLDQAKLSATDVDAVAYNFQPARYLAESPVALRMALSSATRDRSLARAHGFAKVALRTRRRLRVLGSQFPSARVTSVLHHRAHQLTAYAASGWDEAAVLVVDSLGERQTTTIAHGHGVQHPRVHTLEAINDPASLGYVYGAVTEHLGWRRGDEEGTVMALAALGDPARFRHLFTTAVRTTATGFRIHPGYFPTRTLTSGYPRTSRRFVAETCPERHPSEPLTDVHRDLAAALQERTEQVMVHLARRARVLTGSRRLCVGGGVATNCVSIGKIIEAGIFDEVFVPPAPGDAGTAIGAALAVHVDARTPRPVTGIARHCYLGPSYEDQPLDLTSWPGLHQKTLGIETAEFLADQLAHGVIAGLFQGGVEAGPRALGNRSILASPLEPGVVERLNATVKFREPFRPFAPMVPAERAAEFFTLGQPAPYMSMASGVTDLTRERVPAIVHANGTSRLQTVTRSQNPFMHAVLTAFGRRTGIPVLINTSLNVKGKPICGTPEMALDCLADSGLDALLLEGRWITK</sequence>
<gene>
    <name evidence="4" type="ORF">SSRG_00093</name>
</gene>
<accession>D9XJ87</accession>
<dbReference type="EMBL" id="GG657758">
    <property type="protein sequence ID" value="EFL37289.1"/>
    <property type="molecule type" value="Genomic_DNA"/>
</dbReference>
<dbReference type="Proteomes" id="UP000002968">
    <property type="component" value="Unassembled WGS sequence"/>
</dbReference>
<evidence type="ECO:0000256" key="1">
    <source>
        <dbReference type="ARBA" id="ARBA00006129"/>
    </source>
</evidence>
<dbReference type="Gene3D" id="3.30.420.40">
    <property type="match status" value="2"/>
</dbReference>
<evidence type="ECO:0000259" key="3">
    <source>
        <dbReference type="Pfam" id="PF16861"/>
    </source>
</evidence>
<feature type="domain" description="Carbamoyltransferase C-terminal" evidence="3">
    <location>
        <begin position="407"/>
        <end position="576"/>
    </location>
</feature>
<evidence type="ECO:0000313" key="4">
    <source>
        <dbReference type="EMBL" id="EFL37289.1"/>
    </source>
</evidence>
<keyword evidence="5" id="KW-1185">Reference proteome</keyword>
<dbReference type="InterPro" id="IPR017945">
    <property type="entry name" value="DHBP_synth_RibB-like_a/b_dom"/>
</dbReference>
<dbReference type="PANTHER" id="PTHR34847:SF1">
    <property type="entry name" value="NODULATION PROTEIN U"/>
    <property type="match status" value="1"/>
</dbReference>
<dbReference type="Pfam" id="PF16861">
    <property type="entry name" value="Carbam_trans_C"/>
    <property type="match status" value="1"/>
</dbReference>
<dbReference type="eggNOG" id="COG2192">
    <property type="taxonomic scope" value="Bacteria"/>
</dbReference>
<reference evidence="4" key="1">
    <citation type="submission" date="2009-02" db="EMBL/GenBank/DDBJ databases">
        <title>Annotation of Streptomyces griseoflavus strain Tu4000.</title>
        <authorList>
            <consortium name="The Broad Institute Genome Sequencing Platform"/>
            <consortium name="Broad Institute Microbial Sequencing Center"/>
            <person name="Fischbach M."/>
            <person name="Godfrey P."/>
            <person name="Ward D."/>
            <person name="Young S."/>
            <person name="Zeng Q."/>
            <person name="Koehrsen M."/>
            <person name="Alvarado L."/>
            <person name="Berlin A.M."/>
            <person name="Bochicchio J."/>
            <person name="Borenstein D."/>
            <person name="Chapman S.B."/>
            <person name="Chen Z."/>
            <person name="Engels R."/>
            <person name="Freedman E."/>
            <person name="Gellesch M."/>
            <person name="Goldberg J."/>
            <person name="Griggs A."/>
            <person name="Gujja S."/>
            <person name="Heilman E.R."/>
            <person name="Heiman D.I."/>
            <person name="Hepburn T.A."/>
            <person name="Howarth C."/>
            <person name="Jen D."/>
            <person name="Larson L."/>
            <person name="Lewis B."/>
            <person name="Mehta T."/>
            <person name="Park D."/>
            <person name="Pearson M."/>
            <person name="Richards J."/>
            <person name="Roberts A."/>
            <person name="Saif S."/>
            <person name="Shea T.D."/>
            <person name="Shenoy N."/>
            <person name="Sisk P."/>
            <person name="Stolte C."/>
            <person name="Sykes S.N."/>
            <person name="Thomson T."/>
            <person name="Walk T."/>
            <person name="White J."/>
            <person name="Yandava C."/>
            <person name="Straight P."/>
            <person name="Clardy J."/>
            <person name="Hung D."/>
            <person name="Kolter R."/>
            <person name="Mekalanos J."/>
            <person name="Walker S."/>
            <person name="Walsh C.T."/>
            <person name="Wieland-Brown L.C."/>
            <person name="Haas B."/>
            <person name="Nusbaum C."/>
            <person name="Birren B."/>
        </authorList>
    </citation>
    <scope>NUCLEOTIDE SEQUENCE [LARGE SCALE GENOMIC DNA]</scope>
    <source>
        <strain evidence="4">Tu4000</strain>
    </source>
</reference>
<dbReference type="InterPro" id="IPR038152">
    <property type="entry name" value="Carbam_trans_C_sf"/>
</dbReference>
<dbReference type="AlphaFoldDB" id="D9XJ87"/>
<proteinExistence type="inferred from homology"/>